<reference evidence="7" key="3">
    <citation type="submission" date="2021-01" db="EMBL/GenBank/DDBJ databases">
        <title>Phytophthora aleatoria, a newly-described species from Pinus radiata is distinct from Phytophthora cactorum isolates based on comparative genomics.</title>
        <authorList>
            <person name="Mcdougal R."/>
            <person name="Panda P."/>
            <person name="Williams N."/>
            <person name="Studholme D.J."/>
        </authorList>
    </citation>
    <scope>NUCLEOTIDE SEQUENCE</scope>
    <source>
        <strain evidence="7">NZFS 3830</strain>
    </source>
</reference>
<feature type="region of interest" description="Disordered" evidence="1">
    <location>
        <begin position="1"/>
        <end position="28"/>
    </location>
</feature>
<dbReference type="EMBL" id="RCMV01000364">
    <property type="protein sequence ID" value="KAG3218408.1"/>
    <property type="molecule type" value="Genomic_DNA"/>
</dbReference>
<gene>
    <name evidence="7" type="ORF">JG687_00014691</name>
    <name evidence="8" type="ORF">PC110_g10715</name>
    <name evidence="2" type="ORF">PC113_g11244</name>
    <name evidence="3" type="ORF">PC115_g10454</name>
    <name evidence="4" type="ORF">PC117_g11935</name>
    <name evidence="5" type="ORF">PC118_g10503</name>
    <name evidence="6" type="ORF">PC129_g10789</name>
</gene>
<name>A0A329SBC7_9STRA</name>
<evidence type="ECO:0000313" key="3">
    <source>
        <dbReference type="EMBL" id="KAG2918398.1"/>
    </source>
</evidence>
<evidence type="ECO:0000313" key="5">
    <source>
        <dbReference type="EMBL" id="KAG2981616.1"/>
    </source>
</evidence>
<dbReference type="EMBL" id="MJFZ01000256">
    <property type="protein sequence ID" value="RAW32958.1"/>
    <property type="molecule type" value="Genomic_DNA"/>
</dbReference>
<accession>A0A329SBC7</accession>
<dbReference type="Proteomes" id="UP000688947">
    <property type="component" value="Unassembled WGS sequence"/>
</dbReference>
<comment type="caution">
    <text evidence="8">The sequence shown here is derived from an EMBL/GenBank/DDBJ whole genome shotgun (WGS) entry which is preliminary data.</text>
</comment>
<dbReference type="EMBL" id="RCMG01000316">
    <property type="protein sequence ID" value="KAG2856815.1"/>
    <property type="molecule type" value="Genomic_DNA"/>
</dbReference>
<dbReference type="EMBL" id="RCMI01000309">
    <property type="protein sequence ID" value="KAG2918398.1"/>
    <property type="molecule type" value="Genomic_DNA"/>
</dbReference>
<keyword evidence="9" id="KW-1185">Reference proteome</keyword>
<dbReference type="EMBL" id="JAENGZ010001217">
    <property type="protein sequence ID" value="KAG6949694.1"/>
    <property type="molecule type" value="Genomic_DNA"/>
</dbReference>
<evidence type="ECO:0000313" key="8">
    <source>
        <dbReference type="EMBL" id="RAW32958.1"/>
    </source>
</evidence>
<evidence type="ECO:0000313" key="4">
    <source>
        <dbReference type="EMBL" id="KAG2936878.1"/>
    </source>
</evidence>
<proteinExistence type="predicted"/>
<protein>
    <submittedName>
        <fullName evidence="8">Uncharacterized protein</fullName>
    </submittedName>
</protein>
<dbReference type="Proteomes" id="UP000697107">
    <property type="component" value="Unassembled WGS sequence"/>
</dbReference>
<evidence type="ECO:0000313" key="9">
    <source>
        <dbReference type="Proteomes" id="UP000251314"/>
    </source>
</evidence>
<evidence type="ECO:0000313" key="6">
    <source>
        <dbReference type="EMBL" id="KAG3218408.1"/>
    </source>
</evidence>
<evidence type="ECO:0000313" key="7">
    <source>
        <dbReference type="EMBL" id="KAG6949694.1"/>
    </source>
</evidence>
<reference evidence="2" key="2">
    <citation type="submission" date="2018-10" db="EMBL/GenBank/DDBJ databases">
        <title>Effector identification in a new, highly contiguous assembly of the strawberry crown rot pathogen Phytophthora cactorum.</title>
        <authorList>
            <person name="Armitage A.D."/>
            <person name="Nellist C.F."/>
            <person name="Bates H."/>
            <person name="Vickerstaff R.J."/>
            <person name="Harrison R.J."/>
        </authorList>
    </citation>
    <scope>NUCLEOTIDE SEQUENCE</scope>
    <source>
        <strain evidence="2">15-7</strain>
        <strain evidence="3">4032</strain>
        <strain evidence="4">4040</strain>
        <strain evidence="5">P415</strain>
        <strain evidence="6">P421</strain>
    </source>
</reference>
<dbReference type="Proteomes" id="UP000774804">
    <property type="component" value="Unassembled WGS sequence"/>
</dbReference>
<dbReference type="EMBL" id="RCML01000303">
    <property type="protein sequence ID" value="KAG2981616.1"/>
    <property type="molecule type" value="Genomic_DNA"/>
</dbReference>
<dbReference type="Proteomes" id="UP000736787">
    <property type="component" value="Unassembled WGS sequence"/>
</dbReference>
<sequence>MPANSAITSTSKANANSSAGPSISGPDISAAATSDSNVKIHGVSASSSTAWATKTPVLTIADLLFDDITSVDDAKSMLMTFGAKQLRTECYLRELGIGKKRSNCNNHKMGCAYLLLDPKRDAETRCGVGACKEAGINGIEEEDTDFMPRLLNVMTSHRIIHRLRDIDGLPLRQELDTIQTHANPSIWVDVHKEFNTPRMEYGALVSELDTFAKCNPRIIVPHDSASLRDMWKDITSL</sequence>
<dbReference type="OrthoDB" id="89596at2759"/>
<dbReference type="EMBL" id="RCMK01000318">
    <property type="protein sequence ID" value="KAG2936878.1"/>
    <property type="molecule type" value="Genomic_DNA"/>
</dbReference>
<reference evidence="8 9" key="1">
    <citation type="submission" date="2018-01" db="EMBL/GenBank/DDBJ databases">
        <title>Draft genome of the strawberry crown rot pathogen Phytophthora cactorum.</title>
        <authorList>
            <person name="Armitage A.D."/>
            <person name="Lysoe E."/>
            <person name="Nellist C.F."/>
            <person name="Harrison R.J."/>
            <person name="Brurberg M.B."/>
        </authorList>
    </citation>
    <scope>NUCLEOTIDE SEQUENCE [LARGE SCALE GENOMIC DNA]</scope>
    <source>
        <strain evidence="8 9">10300</strain>
    </source>
</reference>
<feature type="compositionally biased region" description="Low complexity" evidence="1">
    <location>
        <begin position="1"/>
        <end position="19"/>
    </location>
</feature>
<dbReference type="Proteomes" id="UP000251314">
    <property type="component" value="Unassembled WGS sequence"/>
</dbReference>
<dbReference type="Proteomes" id="UP000735874">
    <property type="component" value="Unassembled WGS sequence"/>
</dbReference>
<dbReference type="Proteomes" id="UP000760860">
    <property type="component" value="Unassembled WGS sequence"/>
</dbReference>
<organism evidence="8 9">
    <name type="scientific">Phytophthora cactorum</name>
    <dbReference type="NCBI Taxonomy" id="29920"/>
    <lineage>
        <taxon>Eukaryota</taxon>
        <taxon>Sar</taxon>
        <taxon>Stramenopiles</taxon>
        <taxon>Oomycota</taxon>
        <taxon>Peronosporomycetes</taxon>
        <taxon>Peronosporales</taxon>
        <taxon>Peronosporaceae</taxon>
        <taxon>Phytophthora</taxon>
    </lineage>
</organism>
<dbReference type="VEuPathDB" id="FungiDB:PC110_g10715"/>
<evidence type="ECO:0000256" key="1">
    <source>
        <dbReference type="SAM" id="MobiDB-lite"/>
    </source>
</evidence>
<evidence type="ECO:0000313" key="2">
    <source>
        <dbReference type="EMBL" id="KAG2856815.1"/>
    </source>
</evidence>
<dbReference type="AlphaFoldDB" id="A0A329SBC7"/>